<protein>
    <submittedName>
        <fullName evidence="1">Uncharacterized protein</fullName>
    </submittedName>
</protein>
<organism evidence="1 2">
    <name type="scientific">Strongylus vulgaris</name>
    <name type="common">Blood worm</name>
    <dbReference type="NCBI Taxonomy" id="40348"/>
    <lineage>
        <taxon>Eukaryota</taxon>
        <taxon>Metazoa</taxon>
        <taxon>Ecdysozoa</taxon>
        <taxon>Nematoda</taxon>
        <taxon>Chromadorea</taxon>
        <taxon>Rhabditida</taxon>
        <taxon>Rhabditina</taxon>
        <taxon>Rhabditomorpha</taxon>
        <taxon>Strongyloidea</taxon>
        <taxon>Strongylidae</taxon>
        <taxon>Strongylus</taxon>
    </lineage>
</organism>
<evidence type="ECO:0000313" key="1">
    <source>
        <dbReference type="EMBL" id="VDM83732.1"/>
    </source>
</evidence>
<dbReference type="OrthoDB" id="5868621at2759"/>
<dbReference type="PANTHER" id="PTHR31128">
    <property type="entry name" value="PROTEIN CBR-CLEC-135-RELATED"/>
    <property type="match status" value="1"/>
</dbReference>
<name>A0A3P7LX52_STRVU</name>
<dbReference type="EMBL" id="UYYB01124938">
    <property type="protein sequence ID" value="VDM83732.1"/>
    <property type="molecule type" value="Genomic_DNA"/>
</dbReference>
<dbReference type="AlphaFoldDB" id="A0A3P7LX52"/>
<dbReference type="Proteomes" id="UP000270094">
    <property type="component" value="Unassembled WGS sequence"/>
</dbReference>
<sequence>MLQNSEISDPVYIRDESVASDFIPLPRVRSESNLNADSRIEEHFIGVRSSDEAAAAVKPDDFALYYKYEGGTSVCSTIPLYLVHRNTRNEIYHFPVRRLDGGNGTKWWHVQIGNNKMQSVRLLY</sequence>
<accession>A0A3P7LX52</accession>
<reference evidence="1 2" key="1">
    <citation type="submission" date="2018-11" db="EMBL/GenBank/DDBJ databases">
        <authorList>
            <consortium name="Pathogen Informatics"/>
        </authorList>
    </citation>
    <scope>NUCLEOTIDE SEQUENCE [LARGE SCALE GENOMIC DNA]</scope>
</reference>
<keyword evidence="2" id="KW-1185">Reference proteome</keyword>
<gene>
    <name evidence="1" type="ORF">SVUK_LOCUS18730</name>
</gene>
<evidence type="ECO:0000313" key="2">
    <source>
        <dbReference type="Proteomes" id="UP000270094"/>
    </source>
</evidence>
<proteinExistence type="predicted"/>